<organism evidence="1 2">
    <name type="scientific">Streptomyces flavalbus</name>
    <dbReference type="NCBI Taxonomy" id="2665155"/>
    <lineage>
        <taxon>Bacteria</taxon>
        <taxon>Bacillati</taxon>
        <taxon>Actinomycetota</taxon>
        <taxon>Actinomycetes</taxon>
        <taxon>Kitasatosporales</taxon>
        <taxon>Streptomycetaceae</taxon>
        <taxon>Streptomyces</taxon>
    </lineage>
</organism>
<keyword evidence="2" id="KW-1185">Reference proteome</keyword>
<protein>
    <submittedName>
        <fullName evidence="1">Uncharacterized protein</fullName>
    </submittedName>
</protein>
<reference evidence="2" key="1">
    <citation type="journal article" date="2019" name="Int. J. Syst. Evol. Microbiol.">
        <title>The Global Catalogue of Microorganisms (GCM) 10K type strain sequencing project: providing services to taxonomists for standard genome sequencing and annotation.</title>
        <authorList>
            <consortium name="The Broad Institute Genomics Platform"/>
            <consortium name="The Broad Institute Genome Sequencing Center for Infectious Disease"/>
            <person name="Wu L."/>
            <person name="Ma J."/>
        </authorList>
    </citation>
    <scope>NUCLEOTIDE SEQUENCE [LARGE SCALE GENOMIC DNA]</scope>
    <source>
        <strain evidence="2">CGMCC 4.7400</strain>
    </source>
</reference>
<gene>
    <name evidence="1" type="ORF">ACFQZ6_03070</name>
</gene>
<comment type="caution">
    <text evidence="1">The sequence shown here is derived from an EMBL/GenBank/DDBJ whole genome shotgun (WGS) entry which is preliminary data.</text>
</comment>
<proteinExistence type="predicted"/>
<sequence length="245" mass="27196">MVTARHTVLVEAVPRPWALTALALLDDLTRDTRAESGRVLLPDGTAVPDVRLVTGRHLRPGAVYADDEGATRVTVREWNRRGVRLGLDASWPDGALRAEGALRGLDRPRLVEVSGELAGTGRWPSLLRVRGRARLRPEDWWAAFDHKRPPRGAPARARLDHRLVRADARAEPVRHTPDGHWEVRVTLSLRGRGPLRPLTSLALHLFGARVRRSVTQGLDDAARQWNAQVPALVAGDPADLRRRLT</sequence>
<dbReference type="RefSeq" id="WP_381604792.1">
    <property type="nucleotide sequence ID" value="NZ_JBHTEB010000001.1"/>
</dbReference>
<accession>A0ABW2W2A6</accession>
<dbReference type="Proteomes" id="UP001597023">
    <property type="component" value="Unassembled WGS sequence"/>
</dbReference>
<evidence type="ECO:0000313" key="1">
    <source>
        <dbReference type="EMBL" id="MFD0313231.1"/>
    </source>
</evidence>
<evidence type="ECO:0000313" key="2">
    <source>
        <dbReference type="Proteomes" id="UP001597023"/>
    </source>
</evidence>
<name>A0ABW2W2A6_9ACTN</name>
<dbReference type="EMBL" id="JBHTEB010000001">
    <property type="protein sequence ID" value="MFD0313231.1"/>
    <property type="molecule type" value="Genomic_DNA"/>
</dbReference>